<dbReference type="AlphaFoldDB" id="A0A8R7VB04"/>
<gene>
    <name evidence="4" type="primary">LOC125525363</name>
</gene>
<dbReference type="InterPro" id="IPR005174">
    <property type="entry name" value="KIB1-4_b-propeller"/>
</dbReference>
<feature type="region of interest" description="Disordered" evidence="1">
    <location>
        <begin position="22"/>
        <end position="60"/>
    </location>
</feature>
<dbReference type="PANTHER" id="PTHR44586:SF10">
    <property type="entry name" value="DUF295 DOMAIN-CONTAINING PROTEIN"/>
    <property type="match status" value="1"/>
</dbReference>
<dbReference type="Gramene" id="TuG1812G0700005163.01.T02">
    <property type="protein sequence ID" value="TuG1812G0700005163.01.T02"/>
    <property type="gene ID" value="TuG1812G0700005163.01"/>
</dbReference>
<dbReference type="Pfam" id="PF00646">
    <property type="entry name" value="F-box"/>
    <property type="match status" value="1"/>
</dbReference>
<accession>A0A8R7VB04</accession>
<dbReference type="Gene3D" id="1.20.1280.50">
    <property type="match status" value="1"/>
</dbReference>
<reference evidence="5" key="1">
    <citation type="journal article" date="2013" name="Nature">
        <title>Draft genome of the wheat A-genome progenitor Triticum urartu.</title>
        <authorList>
            <person name="Ling H.Q."/>
            <person name="Zhao S."/>
            <person name="Liu D."/>
            <person name="Wang J."/>
            <person name="Sun H."/>
            <person name="Zhang C."/>
            <person name="Fan H."/>
            <person name="Li D."/>
            <person name="Dong L."/>
            <person name="Tao Y."/>
            <person name="Gao C."/>
            <person name="Wu H."/>
            <person name="Li Y."/>
            <person name="Cui Y."/>
            <person name="Guo X."/>
            <person name="Zheng S."/>
            <person name="Wang B."/>
            <person name="Yu K."/>
            <person name="Liang Q."/>
            <person name="Yang W."/>
            <person name="Lou X."/>
            <person name="Chen J."/>
            <person name="Feng M."/>
            <person name="Jian J."/>
            <person name="Zhang X."/>
            <person name="Luo G."/>
            <person name="Jiang Y."/>
            <person name="Liu J."/>
            <person name="Wang Z."/>
            <person name="Sha Y."/>
            <person name="Zhang B."/>
            <person name="Wu H."/>
            <person name="Tang D."/>
            <person name="Shen Q."/>
            <person name="Xue P."/>
            <person name="Zou S."/>
            <person name="Wang X."/>
            <person name="Liu X."/>
            <person name="Wang F."/>
            <person name="Yang Y."/>
            <person name="An X."/>
            <person name="Dong Z."/>
            <person name="Zhang K."/>
            <person name="Zhang X."/>
            <person name="Luo M.C."/>
            <person name="Dvorak J."/>
            <person name="Tong Y."/>
            <person name="Wang J."/>
            <person name="Yang H."/>
            <person name="Li Z."/>
            <person name="Wang D."/>
            <person name="Zhang A."/>
            <person name="Wang J."/>
        </authorList>
    </citation>
    <scope>NUCLEOTIDE SEQUENCE</scope>
    <source>
        <strain evidence="5">cv. G1812</strain>
    </source>
</reference>
<feature type="compositionally biased region" description="Low complexity" evidence="1">
    <location>
        <begin position="32"/>
        <end position="41"/>
    </location>
</feature>
<name>A0A8R7VB04_TRIUA</name>
<feature type="domain" description="F-box" evidence="2">
    <location>
        <begin position="72"/>
        <end position="105"/>
    </location>
</feature>
<evidence type="ECO:0000256" key="1">
    <source>
        <dbReference type="SAM" id="MobiDB-lite"/>
    </source>
</evidence>
<organism evidence="4 5">
    <name type="scientific">Triticum urartu</name>
    <name type="common">Red wild einkorn</name>
    <name type="synonym">Crithodium urartu</name>
    <dbReference type="NCBI Taxonomy" id="4572"/>
    <lineage>
        <taxon>Eukaryota</taxon>
        <taxon>Viridiplantae</taxon>
        <taxon>Streptophyta</taxon>
        <taxon>Embryophyta</taxon>
        <taxon>Tracheophyta</taxon>
        <taxon>Spermatophyta</taxon>
        <taxon>Magnoliopsida</taxon>
        <taxon>Liliopsida</taxon>
        <taxon>Poales</taxon>
        <taxon>Poaceae</taxon>
        <taxon>BOP clade</taxon>
        <taxon>Pooideae</taxon>
        <taxon>Triticodae</taxon>
        <taxon>Triticeae</taxon>
        <taxon>Triticinae</taxon>
        <taxon>Triticum</taxon>
    </lineage>
</organism>
<evidence type="ECO:0000259" key="3">
    <source>
        <dbReference type="Pfam" id="PF03478"/>
    </source>
</evidence>
<evidence type="ECO:0000313" key="5">
    <source>
        <dbReference type="Proteomes" id="UP000015106"/>
    </source>
</evidence>
<evidence type="ECO:0008006" key="6">
    <source>
        <dbReference type="Google" id="ProtNLM"/>
    </source>
</evidence>
<dbReference type="EnsemblPlants" id="TuG1812G0700005163.01.T02">
    <property type="protein sequence ID" value="TuG1812G0700005163.01.T02"/>
    <property type="gene ID" value="TuG1812G0700005163.01"/>
</dbReference>
<proteinExistence type="predicted"/>
<reference evidence="4" key="2">
    <citation type="submission" date="2018-03" db="EMBL/GenBank/DDBJ databases">
        <title>The Triticum urartu genome reveals the dynamic nature of wheat genome evolution.</title>
        <authorList>
            <person name="Ling H."/>
            <person name="Ma B."/>
            <person name="Shi X."/>
            <person name="Liu H."/>
            <person name="Dong L."/>
            <person name="Sun H."/>
            <person name="Cao Y."/>
            <person name="Gao Q."/>
            <person name="Zheng S."/>
            <person name="Li Y."/>
            <person name="Yu Y."/>
            <person name="Du H."/>
            <person name="Qi M."/>
            <person name="Li Y."/>
            <person name="Yu H."/>
            <person name="Cui Y."/>
            <person name="Wang N."/>
            <person name="Chen C."/>
            <person name="Wu H."/>
            <person name="Zhao Y."/>
            <person name="Zhang J."/>
            <person name="Li Y."/>
            <person name="Zhou W."/>
            <person name="Zhang B."/>
            <person name="Hu W."/>
            <person name="Eijk M."/>
            <person name="Tang J."/>
            <person name="Witsenboer H."/>
            <person name="Zhao S."/>
            <person name="Li Z."/>
            <person name="Zhang A."/>
            <person name="Wang D."/>
            <person name="Liang C."/>
        </authorList>
    </citation>
    <scope>NUCLEOTIDE SEQUENCE [LARGE SCALE GENOMIC DNA]</scope>
    <source>
        <strain evidence="4">cv. G1812</strain>
    </source>
</reference>
<sequence length="429" mass="47768">MPPPWQPSTYAAGTIVAAPPCRSSSPAGFHASPDSDPLSFLSDEEKTIGDTSTAAPPISLDDEFPKATSMGWSDLPIDLLIRILHLLELPEALAFHAVCPSWRSASVAAGGAPPRRTPWLVSLAEEPPPAGDQQRRVRRRLCDPAATSELRNLLDAERTFQGVYGDEGKIVGYRYGCYMIERVHDVQSLGGYFYDKVVLSGPPSTCRTVALVIHLDGKRLSFARIGDTYWQQVSVIRRNGDSFADCIYHRGRFYAVTMEGILKSWDFSGSDKPRKKPVIAEDDNDMFDDPVITRYLLSTPWGNLLQVRVFLDTHQGNNVRIEIDRLDLKSQTRVALSSGKALRGHAAFVGQNSPGILSTKEFPKLRPDCIYFTTPRLRERHAFEHRCNQWSGVKVYDLKRQTLEDAFPSGGGLYGTICPLEVWFTPSLI</sequence>
<keyword evidence="5" id="KW-1185">Reference proteome</keyword>
<dbReference type="InterPro" id="IPR001810">
    <property type="entry name" value="F-box_dom"/>
</dbReference>
<feature type="domain" description="KIB1-4 beta-propeller" evidence="3">
    <location>
        <begin position="190"/>
        <end position="389"/>
    </location>
</feature>
<evidence type="ECO:0000313" key="4">
    <source>
        <dbReference type="EnsemblPlants" id="TuG1812G0700005163.01.T02"/>
    </source>
</evidence>
<dbReference type="InterPro" id="IPR036047">
    <property type="entry name" value="F-box-like_dom_sf"/>
</dbReference>
<protein>
    <recommendedName>
        <fullName evidence="6">F-box domain-containing protein</fullName>
    </recommendedName>
</protein>
<reference evidence="4" key="3">
    <citation type="submission" date="2022-06" db="UniProtKB">
        <authorList>
            <consortium name="EnsemblPlants"/>
        </authorList>
    </citation>
    <scope>IDENTIFICATION</scope>
</reference>
<dbReference type="PANTHER" id="PTHR44586">
    <property type="entry name" value="F-BOX DOMAIN CONTAINING PROTEIN, EXPRESSED"/>
    <property type="match status" value="1"/>
</dbReference>
<evidence type="ECO:0000259" key="2">
    <source>
        <dbReference type="Pfam" id="PF00646"/>
    </source>
</evidence>
<dbReference type="SUPFAM" id="SSF81383">
    <property type="entry name" value="F-box domain"/>
    <property type="match status" value="1"/>
</dbReference>
<dbReference type="Proteomes" id="UP000015106">
    <property type="component" value="Chromosome 7"/>
</dbReference>
<dbReference type="Pfam" id="PF03478">
    <property type="entry name" value="Beta-prop_KIB1-4"/>
    <property type="match status" value="1"/>
</dbReference>